<sequence>MEIPKDELSKFIKKRIDFDPSEQVFLVRQKHWFVFRNPFLIGVFVPFILVFFALLLSYSQFSLPSFLSKNLAEYVFYFAPAVVVLGFFLFLWKLYLWQRTFYVVTSRRIIIIRQNNLFSADVHQISLDKTQDVITKIKGLQAALYGFGDVSIQASSSTAQLVFSTVGKPHEVQRKVMEAVESYRI</sequence>
<keyword evidence="1" id="KW-0472">Membrane</keyword>
<comment type="caution">
    <text evidence="3">The sequence shown here is derived from an EMBL/GenBank/DDBJ whole genome shotgun (WGS) entry which is preliminary data.</text>
</comment>
<feature type="transmembrane region" description="Helical" evidence="1">
    <location>
        <begin position="38"/>
        <end position="59"/>
    </location>
</feature>
<organism evidence="3 4">
    <name type="scientific">candidate division WWE3 bacterium CG06_land_8_20_14_3_00_42_16</name>
    <dbReference type="NCBI Taxonomy" id="1975083"/>
    <lineage>
        <taxon>Bacteria</taxon>
        <taxon>Katanobacteria</taxon>
    </lineage>
</organism>
<evidence type="ECO:0000256" key="1">
    <source>
        <dbReference type="SAM" id="Phobius"/>
    </source>
</evidence>
<dbReference type="AlphaFoldDB" id="A0A2M7AL81"/>
<evidence type="ECO:0000259" key="2">
    <source>
        <dbReference type="Pfam" id="PF14470"/>
    </source>
</evidence>
<proteinExistence type="predicted"/>
<keyword evidence="1" id="KW-1133">Transmembrane helix</keyword>
<reference evidence="4" key="1">
    <citation type="submission" date="2017-09" db="EMBL/GenBank/DDBJ databases">
        <title>Depth-based differentiation of microbial function through sediment-hosted aquifers and enrichment of novel symbionts in the deep terrestrial subsurface.</title>
        <authorList>
            <person name="Probst A.J."/>
            <person name="Ladd B."/>
            <person name="Jarett J.K."/>
            <person name="Geller-Mcgrath D.E."/>
            <person name="Sieber C.M.K."/>
            <person name="Emerson J.B."/>
            <person name="Anantharaman K."/>
            <person name="Thomas B.C."/>
            <person name="Malmstrom R."/>
            <person name="Stieglmeier M."/>
            <person name="Klingl A."/>
            <person name="Woyke T."/>
            <person name="Ryan C.M."/>
            <person name="Banfield J.F."/>
        </authorList>
    </citation>
    <scope>NUCLEOTIDE SEQUENCE [LARGE SCALE GENOMIC DNA]</scope>
</reference>
<protein>
    <recommendedName>
        <fullName evidence="2">YokE-like PH domain-containing protein</fullName>
    </recommendedName>
</protein>
<evidence type="ECO:0000313" key="4">
    <source>
        <dbReference type="Proteomes" id="UP000229916"/>
    </source>
</evidence>
<name>A0A2M7AL81_UNCKA</name>
<keyword evidence="1" id="KW-0812">Transmembrane</keyword>
<feature type="domain" description="YokE-like PH" evidence="2">
    <location>
        <begin position="99"/>
        <end position="152"/>
    </location>
</feature>
<dbReference type="Proteomes" id="UP000229916">
    <property type="component" value="Unassembled WGS sequence"/>
</dbReference>
<feature type="transmembrane region" description="Helical" evidence="1">
    <location>
        <begin position="74"/>
        <end position="92"/>
    </location>
</feature>
<dbReference type="EMBL" id="PEWD01000097">
    <property type="protein sequence ID" value="PIU68156.1"/>
    <property type="molecule type" value="Genomic_DNA"/>
</dbReference>
<dbReference type="Pfam" id="PF14470">
    <property type="entry name" value="bPH_3"/>
    <property type="match status" value="1"/>
</dbReference>
<accession>A0A2M7AL81</accession>
<dbReference type="InterPro" id="IPR039519">
    <property type="entry name" value="YokE-like_PH"/>
</dbReference>
<gene>
    <name evidence="3" type="ORF">COS81_04960</name>
</gene>
<evidence type="ECO:0000313" key="3">
    <source>
        <dbReference type="EMBL" id="PIU68156.1"/>
    </source>
</evidence>